<dbReference type="InterPro" id="IPR019734">
    <property type="entry name" value="TPR_rpt"/>
</dbReference>
<feature type="domain" description="B12-binding" evidence="7">
    <location>
        <begin position="8"/>
        <end position="140"/>
    </location>
</feature>
<dbReference type="InterPro" id="IPR006158">
    <property type="entry name" value="Cobalamin-bd"/>
</dbReference>
<protein>
    <submittedName>
        <fullName evidence="9">Radical SAM protein</fullName>
    </submittedName>
</protein>
<keyword evidence="5" id="KW-0411">Iron-sulfur</keyword>
<dbReference type="InterPro" id="IPR023404">
    <property type="entry name" value="rSAM_horseshoe"/>
</dbReference>
<keyword evidence="6" id="KW-0802">TPR repeat</keyword>
<dbReference type="InterPro" id="IPR011990">
    <property type="entry name" value="TPR-like_helical_dom_sf"/>
</dbReference>
<keyword evidence="3" id="KW-0479">Metal-binding</keyword>
<dbReference type="Gene3D" id="3.40.50.280">
    <property type="entry name" value="Cobalamin-binding domain"/>
    <property type="match status" value="1"/>
</dbReference>
<dbReference type="CDD" id="cd02068">
    <property type="entry name" value="radical_SAM_B12_BD"/>
    <property type="match status" value="1"/>
</dbReference>
<dbReference type="InterPro" id="IPR034466">
    <property type="entry name" value="Methyltransferase_Class_B"/>
</dbReference>
<dbReference type="InterPro" id="IPR051198">
    <property type="entry name" value="BchE-like"/>
</dbReference>
<dbReference type="RefSeq" id="WP_214175863.1">
    <property type="nucleotide sequence ID" value="NZ_JAHCVK010000005.1"/>
</dbReference>
<dbReference type="Proteomes" id="UP000756860">
    <property type="component" value="Unassembled WGS sequence"/>
</dbReference>
<accession>A0ABS5SET7</accession>
<dbReference type="InterPro" id="IPR036724">
    <property type="entry name" value="Cobalamin-bd_sf"/>
</dbReference>
<dbReference type="PANTHER" id="PTHR43409:SF16">
    <property type="entry name" value="SLR0320 PROTEIN"/>
    <property type="match status" value="1"/>
</dbReference>
<gene>
    <name evidence="9" type="ORF">KI810_12405</name>
</gene>
<evidence type="ECO:0000313" key="9">
    <source>
        <dbReference type="EMBL" id="MBT0653863.1"/>
    </source>
</evidence>
<dbReference type="InterPro" id="IPR006638">
    <property type="entry name" value="Elp3/MiaA/NifB-like_rSAM"/>
</dbReference>
<dbReference type="Gene3D" id="3.80.30.20">
    <property type="entry name" value="tm_1862 like domain"/>
    <property type="match status" value="1"/>
</dbReference>
<keyword evidence="4" id="KW-0408">Iron</keyword>
<comment type="cofactor">
    <cofactor evidence="1">
        <name>[4Fe-4S] cluster</name>
        <dbReference type="ChEBI" id="CHEBI:49883"/>
    </cofactor>
</comment>
<dbReference type="Pfam" id="PF04055">
    <property type="entry name" value="Radical_SAM"/>
    <property type="match status" value="1"/>
</dbReference>
<keyword evidence="2" id="KW-0949">S-adenosyl-L-methionine</keyword>
<dbReference type="Gene3D" id="1.25.40.10">
    <property type="entry name" value="Tetratricopeptide repeat domain"/>
    <property type="match status" value="1"/>
</dbReference>
<evidence type="ECO:0000256" key="2">
    <source>
        <dbReference type="ARBA" id="ARBA00022691"/>
    </source>
</evidence>
<dbReference type="SUPFAM" id="SSF52242">
    <property type="entry name" value="Cobalamin (vitamin B12)-binding domain"/>
    <property type="match status" value="1"/>
</dbReference>
<dbReference type="SMART" id="SM00729">
    <property type="entry name" value="Elp3"/>
    <property type="match status" value="1"/>
</dbReference>
<dbReference type="SMART" id="SM00028">
    <property type="entry name" value="TPR"/>
    <property type="match status" value="2"/>
</dbReference>
<evidence type="ECO:0000256" key="5">
    <source>
        <dbReference type="ARBA" id="ARBA00023014"/>
    </source>
</evidence>
<dbReference type="PROSITE" id="PS51918">
    <property type="entry name" value="RADICAL_SAM"/>
    <property type="match status" value="1"/>
</dbReference>
<evidence type="ECO:0000256" key="4">
    <source>
        <dbReference type="ARBA" id="ARBA00023004"/>
    </source>
</evidence>
<evidence type="ECO:0000259" key="8">
    <source>
        <dbReference type="PROSITE" id="PS51918"/>
    </source>
</evidence>
<dbReference type="InterPro" id="IPR007197">
    <property type="entry name" value="rSAM"/>
</dbReference>
<reference evidence="9 10" key="1">
    <citation type="submission" date="2021-05" db="EMBL/GenBank/DDBJ databases">
        <title>The draft genome of Geobacter luticola JCM 17780.</title>
        <authorList>
            <person name="Xu Z."/>
            <person name="Masuda Y."/>
            <person name="Itoh H."/>
            <person name="Senoo K."/>
        </authorList>
    </citation>
    <scope>NUCLEOTIDE SEQUENCE [LARGE SCALE GENOMIC DNA]</scope>
    <source>
        <strain evidence="9 10">JCM 17780</strain>
    </source>
</reference>
<name>A0ABS5SET7_9BACT</name>
<dbReference type="InterPro" id="IPR058240">
    <property type="entry name" value="rSAM_sf"/>
</dbReference>
<dbReference type="Pfam" id="PF02310">
    <property type="entry name" value="B12-binding"/>
    <property type="match status" value="1"/>
</dbReference>
<proteinExistence type="predicted"/>
<sequence>MRILLAYKTTGRSAADPYTSLLPVGLASICALLRREGMRARLANFSPFSWEKTTDLLAEEQPDLVGISQFTHNRFATLRLAELAKRVNPRCLVVLGGPHATHRSRELLAGFQQVDGVVLGEGEETFLELARHLQRSGDRDLTAIRGLACRRGDEIVVTPSRPPIADLDALPSAISCYHDAIGVDLQRQLEFIITSRGCPAACRFCSSPLFWGRSLRFRSPRAIVDELRAIRDTHGLLYFSLRDDTFTADRRRVLEFCRLLVEERLHVMWNCQSRVASVDEEMLGWMKRAGCECVQYGVESGSERILRSLGKRITPEQVRQAAAVTRRVGLHLSIYLITGVPGETDEDLQATLRLINDIKPHDGQVSPLACYPGTSLFSDLVASGGCTSDLFERDRREAFYLRDDPFVAVSTQKLLDRLTRTAARNEFRPADFAAQKKLLGFCHATNLMAGERYEAVGDMFEAEREYREIVARQPDNPWGWLAIGELYGGLGNIGEAEKAFLRVLELVPAHAPACVALGELCRLRGAKPQAEAWYRRALSLTPGEPTALAGLNLLTK</sequence>
<dbReference type="PANTHER" id="PTHR43409">
    <property type="entry name" value="ANAEROBIC MAGNESIUM-PROTOPORPHYRIN IX MONOMETHYL ESTER CYCLASE-RELATED"/>
    <property type="match status" value="1"/>
</dbReference>
<evidence type="ECO:0000256" key="1">
    <source>
        <dbReference type="ARBA" id="ARBA00001966"/>
    </source>
</evidence>
<dbReference type="CDD" id="cd01335">
    <property type="entry name" value="Radical_SAM"/>
    <property type="match status" value="1"/>
</dbReference>
<dbReference type="EMBL" id="JAHCVK010000005">
    <property type="protein sequence ID" value="MBT0653863.1"/>
    <property type="molecule type" value="Genomic_DNA"/>
</dbReference>
<dbReference type="SFLD" id="SFLDG01123">
    <property type="entry name" value="methyltransferase_(Class_B)"/>
    <property type="match status" value="1"/>
</dbReference>
<dbReference type="SUPFAM" id="SSF102114">
    <property type="entry name" value="Radical SAM enzymes"/>
    <property type="match status" value="1"/>
</dbReference>
<dbReference type="SFLD" id="SFLDG01082">
    <property type="entry name" value="B12-binding_domain_containing"/>
    <property type="match status" value="1"/>
</dbReference>
<dbReference type="SUPFAM" id="SSF48452">
    <property type="entry name" value="TPR-like"/>
    <property type="match status" value="1"/>
</dbReference>
<dbReference type="PROSITE" id="PS50005">
    <property type="entry name" value="TPR"/>
    <property type="match status" value="1"/>
</dbReference>
<evidence type="ECO:0000256" key="6">
    <source>
        <dbReference type="PROSITE-ProRule" id="PRU00339"/>
    </source>
</evidence>
<organism evidence="9 10">
    <name type="scientific">Geomobilimonas luticola</name>
    <dbReference type="NCBI Taxonomy" id="1114878"/>
    <lineage>
        <taxon>Bacteria</taxon>
        <taxon>Pseudomonadati</taxon>
        <taxon>Thermodesulfobacteriota</taxon>
        <taxon>Desulfuromonadia</taxon>
        <taxon>Geobacterales</taxon>
        <taxon>Geobacteraceae</taxon>
        <taxon>Geomobilimonas</taxon>
    </lineage>
</organism>
<keyword evidence="10" id="KW-1185">Reference proteome</keyword>
<feature type="domain" description="Radical SAM core" evidence="8">
    <location>
        <begin position="184"/>
        <end position="402"/>
    </location>
</feature>
<dbReference type="SFLD" id="SFLDS00029">
    <property type="entry name" value="Radical_SAM"/>
    <property type="match status" value="1"/>
</dbReference>
<evidence type="ECO:0000313" key="10">
    <source>
        <dbReference type="Proteomes" id="UP000756860"/>
    </source>
</evidence>
<dbReference type="PROSITE" id="PS51332">
    <property type="entry name" value="B12_BINDING"/>
    <property type="match status" value="1"/>
</dbReference>
<evidence type="ECO:0000259" key="7">
    <source>
        <dbReference type="PROSITE" id="PS51332"/>
    </source>
</evidence>
<evidence type="ECO:0000256" key="3">
    <source>
        <dbReference type="ARBA" id="ARBA00022723"/>
    </source>
</evidence>
<dbReference type="Pfam" id="PF13432">
    <property type="entry name" value="TPR_16"/>
    <property type="match status" value="1"/>
</dbReference>
<feature type="repeat" description="TPR" evidence="6">
    <location>
        <begin position="477"/>
        <end position="510"/>
    </location>
</feature>
<comment type="caution">
    <text evidence="9">The sequence shown here is derived from an EMBL/GenBank/DDBJ whole genome shotgun (WGS) entry which is preliminary data.</text>
</comment>